<dbReference type="InterPro" id="IPR000639">
    <property type="entry name" value="Epox_hydrolase-like"/>
</dbReference>
<dbReference type="OrthoDB" id="9808398at2"/>
<dbReference type="STRING" id="493475.GARC_0635"/>
<accession>K6Y111</accession>
<sequence length="257" mass="28657">MKAVNFKIDSDSPDKPWLMLIHGLFGSLDNLSALRKQFTGSHQVLSVDLPDHGKSAFTQSFSFVHYAELISDLLNSLEIKQISLVGHSLGGKVAMQLAVTQADLISNLVVLDIAPVKYTPRHSNVFDGLNNVVLADITSRKEADTALSEYVEDNSTRQFLLKSLYNENDIWQWRFNLTLLEKDYAKLSAAITSAQPFEGPVLFIKGELSDYLLAEHRPAVMQLFPNSQSKMISGTGHWLHAEKPDLCAKLILAFLNK</sequence>
<evidence type="ECO:0000313" key="3">
    <source>
        <dbReference type="EMBL" id="GAC17616.1"/>
    </source>
</evidence>
<evidence type="ECO:0000259" key="2">
    <source>
        <dbReference type="Pfam" id="PF00561"/>
    </source>
</evidence>
<dbReference type="Gene3D" id="3.40.50.1820">
    <property type="entry name" value="alpha/beta hydrolase"/>
    <property type="match status" value="1"/>
</dbReference>
<dbReference type="GO" id="GO:0016787">
    <property type="term" value="F:hydrolase activity"/>
    <property type="evidence" value="ECO:0007669"/>
    <property type="project" value="UniProtKB-KW"/>
</dbReference>
<keyword evidence="4" id="KW-1185">Reference proteome</keyword>
<dbReference type="eggNOG" id="COG0596">
    <property type="taxonomic scope" value="Bacteria"/>
</dbReference>
<dbReference type="AlphaFoldDB" id="K6Y111"/>
<dbReference type="SUPFAM" id="SSF53474">
    <property type="entry name" value="alpha/beta-Hydrolases"/>
    <property type="match status" value="1"/>
</dbReference>
<dbReference type="EMBL" id="BAEO01000008">
    <property type="protein sequence ID" value="GAC17616.1"/>
    <property type="molecule type" value="Genomic_DNA"/>
</dbReference>
<keyword evidence="1" id="KW-0378">Hydrolase</keyword>
<feature type="domain" description="AB hydrolase-1" evidence="2">
    <location>
        <begin position="16"/>
        <end position="244"/>
    </location>
</feature>
<dbReference type="RefSeq" id="WP_007616580.1">
    <property type="nucleotide sequence ID" value="NZ_BAEO01000008.1"/>
</dbReference>
<dbReference type="InterPro" id="IPR029058">
    <property type="entry name" value="AB_hydrolase_fold"/>
</dbReference>
<evidence type="ECO:0000313" key="4">
    <source>
        <dbReference type="Proteomes" id="UP000006327"/>
    </source>
</evidence>
<dbReference type="Proteomes" id="UP000006327">
    <property type="component" value="Unassembled WGS sequence"/>
</dbReference>
<gene>
    <name evidence="3" type="primary">ybfF</name>
    <name evidence="3" type="ORF">GARC_0635</name>
</gene>
<organism evidence="3 4">
    <name type="scientific">Paraglaciecola arctica BSs20135</name>
    <dbReference type="NCBI Taxonomy" id="493475"/>
    <lineage>
        <taxon>Bacteria</taxon>
        <taxon>Pseudomonadati</taxon>
        <taxon>Pseudomonadota</taxon>
        <taxon>Gammaproteobacteria</taxon>
        <taxon>Alteromonadales</taxon>
        <taxon>Alteromonadaceae</taxon>
        <taxon>Paraglaciecola</taxon>
    </lineage>
</organism>
<protein>
    <submittedName>
        <fullName evidence="3">Esterase ybfF</fullName>
    </submittedName>
</protein>
<dbReference type="InterPro" id="IPR000073">
    <property type="entry name" value="AB_hydrolase_1"/>
</dbReference>
<comment type="caution">
    <text evidence="3">The sequence shown here is derived from an EMBL/GenBank/DDBJ whole genome shotgun (WGS) entry which is preliminary data.</text>
</comment>
<reference evidence="3 4" key="1">
    <citation type="journal article" date="2017" name="Antonie Van Leeuwenhoek">
        <title>Rhizobium rhizosphaerae sp. nov., a novel species isolated from rice rhizosphere.</title>
        <authorList>
            <person name="Zhao J.J."/>
            <person name="Zhang J."/>
            <person name="Zhang R.J."/>
            <person name="Zhang C.W."/>
            <person name="Yin H.Q."/>
            <person name="Zhang X.X."/>
        </authorList>
    </citation>
    <scope>NUCLEOTIDE SEQUENCE [LARGE SCALE GENOMIC DNA]</scope>
    <source>
        <strain evidence="3 4">BSs20135</strain>
    </source>
</reference>
<name>K6Y111_9ALTE</name>
<evidence type="ECO:0000256" key="1">
    <source>
        <dbReference type="ARBA" id="ARBA00022801"/>
    </source>
</evidence>
<proteinExistence type="predicted"/>
<dbReference type="PANTHER" id="PTHR46118">
    <property type="entry name" value="PROTEIN ABHD11"/>
    <property type="match status" value="1"/>
</dbReference>
<dbReference type="PRINTS" id="PR00412">
    <property type="entry name" value="EPOXHYDRLASE"/>
</dbReference>
<dbReference type="PRINTS" id="PR00111">
    <property type="entry name" value="ABHYDROLASE"/>
</dbReference>
<dbReference type="PANTHER" id="PTHR46118:SF4">
    <property type="entry name" value="PROTEIN ABHD11"/>
    <property type="match status" value="1"/>
</dbReference>
<dbReference type="Pfam" id="PF00561">
    <property type="entry name" value="Abhydrolase_1"/>
    <property type="match status" value="1"/>
</dbReference>